<dbReference type="PANTHER" id="PTHR42714:SF2">
    <property type="entry name" value="TRNA MODIFICATION GTPASE GTPBP3, MITOCHONDRIAL"/>
    <property type="match status" value="1"/>
</dbReference>
<evidence type="ECO:0000256" key="5">
    <source>
        <dbReference type="SAM" id="Phobius"/>
    </source>
</evidence>
<keyword evidence="4 5" id="KW-0472">Membrane</keyword>
<dbReference type="CDD" id="cd00880">
    <property type="entry name" value="Era_like"/>
    <property type="match status" value="1"/>
</dbReference>
<dbReference type="KEGG" id="cyn:Cyan7425_4459"/>
<accession>B8HK19</accession>
<dbReference type="PANTHER" id="PTHR42714">
    <property type="entry name" value="TRNA MODIFICATION GTPASE GTPBP3"/>
    <property type="match status" value="1"/>
</dbReference>
<dbReference type="eggNOG" id="COG0486">
    <property type="taxonomic scope" value="Bacteria"/>
</dbReference>
<evidence type="ECO:0000259" key="6">
    <source>
        <dbReference type="Pfam" id="PF01926"/>
    </source>
</evidence>
<gene>
    <name evidence="7" type="ordered locus">Cyan7425_4459</name>
</gene>
<dbReference type="GO" id="GO:0030488">
    <property type="term" value="P:tRNA methylation"/>
    <property type="evidence" value="ECO:0007669"/>
    <property type="project" value="TreeGrafter"/>
</dbReference>
<name>B8HK19_CYAP4</name>
<dbReference type="Pfam" id="PF01926">
    <property type="entry name" value="MMR_HSR1"/>
    <property type="match status" value="1"/>
</dbReference>
<dbReference type="InterPro" id="IPR021147">
    <property type="entry name" value="DUF697"/>
</dbReference>
<dbReference type="GO" id="GO:0005829">
    <property type="term" value="C:cytosol"/>
    <property type="evidence" value="ECO:0007669"/>
    <property type="project" value="TreeGrafter"/>
</dbReference>
<keyword evidence="3 5" id="KW-1133">Transmembrane helix</keyword>
<feature type="domain" description="G" evidence="6">
    <location>
        <begin position="130"/>
        <end position="244"/>
    </location>
</feature>
<dbReference type="EMBL" id="CP001344">
    <property type="protein sequence ID" value="ACL46769.1"/>
    <property type="molecule type" value="Genomic_DNA"/>
</dbReference>
<evidence type="ECO:0000256" key="2">
    <source>
        <dbReference type="ARBA" id="ARBA00022692"/>
    </source>
</evidence>
<evidence type="ECO:0000256" key="3">
    <source>
        <dbReference type="ARBA" id="ARBA00022989"/>
    </source>
</evidence>
<dbReference type="OrthoDB" id="467934at2"/>
<feature type="transmembrane region" description="Helical" evidence="5">
    <location>
        <begin position="40"/>
        <end position="64"/>
    </location>
</feature>
<dbReference type="Gene3D" id="3.40.50.300">
    <property type="entry name" value="P-loop containing nucleotide triphosphate hydrolases"/>
    <property type="match status" value="1"/>
</dbReference>
<sequence length="520" mass="58108">MPLPRLLTLIIGLGILLGLMLWLVNSLYSLYIQIAFTAPFLANLLLLLLIALLGALLVAFFYYISVFRTSRQRRSRRRLPRAPVEKTDAAAENLRAVRRQLAQIEDEVTRQALVARSQELEDSFAYGEFRIVVFGTGSAGKTSLVNALMGRMVGEVSAPMGTTAVGETYCLPLEGFDWDIYITDTPGILEAGIAGTEREQMARQLATEADLLLFVLDNDLRQSEYQPLLSLVRMGKRSLLILNKIDRYLEADWQAILNRLRQRLEDWIEPQDVIAIAANPQPVRLETGELLEPDPDIMPLIRRIAGIIRSEGEDLVADNILLQSQRLSDQAQQLIDQQRQRQADKVVQRFQWISAGVIWAMPLPVVDLLATVAVNAQMVIEIGRVYGCELNSERGRELALSLGKTLASLGLVKGVVELVTTALQLSVGGYVVSKSIQSISAAYLTRIAGKSFIEYFRHDQDWGDGGMGEAVKRQFQLNRRDEFVRAFVQEAIARLPHSIGEVLNPSPARADVEEEEDRLD</sequence>
<comment type="subcellular location">
    <subcellularLocation>
        <location evidence="1">Membrane</location>
        <topology evidence="1">Multi-pass membrane protein</topology>
    </subcellularLocation>
</comment>
<organism evidence="7">
    <name type="scientific">Cyanothece sp. (strain PCC 7425 / ATCC 29141)</name>
    <dbReference type="NCBI Taxonomy" id="395961"/>
    <lineage>
        <taxon>Bacteria</taxon>
        <taxon>Bacillati</taxon>
        <taxon>Cyanobacteriota</taxon>
        <taxon>Cyanophyceae</taxon>
        <taxon>Gomontiellales</taxon>
        <taxon>Cyanothecaceae</taxon>
        <taxon>Cyanothece</taxon>
    </lineage>
</organism>
<dbReference type="SUPFAM" id="SSF52540">
    <property type="entry name" value="P-loop containing nucleoside triphosphate hydrolases"/>
    <property type="match status" value="1"/>
</dbReference>
<dbReference type="STRING" id="395961.Cyan7425_4459"/>
<dbReference type="eggNOG" id="COG3597">
    <property type="taxonomic scope" value="Bacteria"/>
</dbReference>
<evidence type="ECO:0000256" key="4">
    <source>
        <dbReference type="ARBA" id="ARBA00023136"/>
    </source>
</evidence>
<proteinExistence type="predicted"/>
<keyword evidence="2 5" id="KW-0812">Transmembrane</keyword>
<protein>
    <submittedName>
        <fullName evidence="7">Small GTP-binding protein</fullName>
    </submittedName>
</protein>
<dbReference type="GO" id="GO:0016020">
    <property type="term" value="C:membrane"/>
    <property type="evidence" value="ECO:0007669"/>
    <property type="project" value="UniProtKB-SubCell"/>
</dbReference>
<feature type="transmembrane region" description="Helical" evidence="5">
    <location>
        <begin position="6"/>
        <end position="28"/>
    </location>
</feature>
<dbReference type="Pfam" id="PF05128">
    <property type="entry name" value="DUF697"/>
    <property type="match status" value="1"/>
</dbReference>
<dbReference type="InterPro" id="IPR027417">
    <property type="entry name" value="P-loop_NTPase"/>
</dbReference>
<dbReference type="AlphaFoldDB" id="B8HK19"/>
<evidence type="ECO:0000256" key="1">
    <source>
        <dbReference type="ARBA" id="ARBA00004141"/>
    </source>
</evidence>
<dbReference type="GO" id="GO:0002098">
    <property type="term" value="P:tRNA wobble uridine modification"/>
    <property type="evidence" value="ECO:0007669"/>
    <property type="project" value="TreeGrafter"/>
</dbReference>
<dbReference type="HOGENOM" id="CLU_040163_0_0_3"/>
<dbReference type="InterPro" id="IPR006073">
    <property type="entry name" value="GTP-bd"/>
</dbReference>
<evidence type="ECO:0000313" key="7">
    <source>
        <dbReference type="EMBL" id="ACL46769.1"/>
    </source>
</evidence>
<dbReference type="GO" id="GO:0005525">
    <property type="term" value="F:GTP binding"/>
    <property type="evidence" value="ECO:0007669"/>
    <property type="project" value="InterPro"/>
</dbReference>
<reference evidence="7" key="1">
    <citation type="submission" date="2009-01" db="EMBL/GenBank/DDBJ databases">
        <title>Complete sequence of chromosome Cyanothece sp. PCC 7425.</title>
        <authorList>
            <consortium name="US DOE Joint Genome Institute"/>
            <person name="Lucas S."/>
            <person name="Copeland A."/>
            <person name="Lapidus A."/>
            <person name="Glavina del Rio T."/>
            <person name="Dalin E."/>
            <person name="Tice H."/>
            <person name="Bruce D."/>
            <person name="Goodwin L."/>
            <person name="Pitluck S."/>
            <person name="Sims D."/>
            <person name="Meineke L."/>
            <person name="Brettin T."/>
            <person name="Detter J.C."/>
            <person name="Han C."/>
            <person name="Larimer F."/>
            <person name="Land M."/>
            <person name="Hauser L."/>
            <person name="Kyrpides N."/>
            <person name="Ovchinnikova G."/>
            <person name="Liberton M."/>
            <person name="Stoeckel J."/>
            <person name="Banerjee A."/>
            <person name="Singh A."/>
            <person name="Page L."/>
            <person name="Sato H."/>
            <person name="Zhao L."/>
            <person name="Sherman L."/>
            <person name="Pakrasi H."/>
            <person name="Richardson P."/>
        </authorList>
    </citation>
    <scope>NUCLEOTIDE SEQUENCE</scope>
    <source>
        <strain evidence="7">PCC 7425</strain>
    </source>
</reference>